<keyword evidence="1" id="KW-0812">Transmembrane</keyword>
<reference evidence="2 3" key="1">
    <citation type="journal article" date="2021" name="Arch. Microbiol.">
        <title>Thalassobius aquimarinus sp. nov., isolated from the Sea of Japan seashore.</title>
        <authorList>
            <person name="Kurilenko V.V."/>
            <person name="Romanenko L.A."/>
            <person name="Chernysheva N.Y."/>
            <person name="Velansky P.V."/>
            <person name="Tekutyeva L.A."/>
            <person name="Isaeva M.P."/>
            <person name="Mikhailov V.V."/>
        </authorList>
    </citation>
    <scope>NUCLEOTIDE SEQUENCE [LARGE SCALE GENOMIC DNA]</scope>
    <source>
        <strain evidence="2 3">KMM 8518</strain>
    </source>
</reference>
<feature type="transmembrane region" description="Helical" evidence="1">
    <location>
        <begin position="118"/>
        <end position="138"/>
    </location>
</feature>
<name>A0ABS5HR36_9RHOB</name>
<sequence>MIVVLKTIHFLSLWAAGGIGAGGWIIQSVHARKGARPSAEVVQSLRFMGLLALISVTLLWISGYALAHAIHGGLPTGLAFHVKLVAAAAILLASLGTNLEMLRSMRAATPPRAKVMSTLAWIVRIGLVIVLVSAAITFSGSA</sequence>
<comment type="caution">
    <text evidence="2">The sequence shown here is derived from an EMBL/GenBank/DDBJ whole genome shotgun (WGS) entry which is preliminary data.</text>
</comment>
<feature type="transmembrane region" description="Helical" evidence="1">
    <location>
        <begin position="6"/>
        <end position="26"/>
    </location>
</feature>
<dbReference type="EMBL" id="JADMKU010000007">
    <property type="protein sequence ID" value="MBR9651437.1"/>
    <property type="molecule type" value="Genomic_DNA"/>
</dbReference>
<evidence type="ECO:0008006" key="4">
    <source>
        <dbReference type="Google" id="ProtNLM"/>
    </source>
</evidence>
<proteinExistence type="predicted"/>
<keyword evidence="1" id="KW-1133">Transmembrane helix</keyword>
<accession>A0ABS5HR36</accession>
<gene>
    <name evidence="2" type="ORF">IT775_09910</name>
</gene>
<evidence type="ECO:0000313" key="3">
    <source>
        <dbReference type="Proteomes" id="UP001195941"/>
    </source>
</evidence>
<dbReference type="RefSeq" id="WP_212700956.1">
    <property type="nucleotide sequence ID" value="NZ_JADMKU010000007.1"/>
</dbReference>
<evidence type="ECO:0000256" key="1">
    <source>
        <dbReference type="SAM" id="Phobius"/>
    </source>
</evidence>
<evidence type="ECO:0000313" key="2">
    <source>
        <dbReference type="EMBL" id="MBR9651437.1"/>
    </source>
</evidence>
<keyword evidence="1" id="KW-0472">Membrane</keyword>
<dbReference type="Proteomes" id="UP001195941">
    <property type="component" value="Unassembled WGS sequence"/>
</dbReference>
<feature type="transmembrane region" description="Helical" evidence="1">
    <location>
        <begin position="78"/>
        <end position="97"/>
    </location>
</feature>
<feature type="transmembrane region" description="Helical" evidence="1">
    <location>
        <begin position="47"/>
        <end position="66"/>
    </location>
</feature>
<protein>
    <recommendedName>
        <fullName evidence="4">Copper resistance protein D domain-containing protein</fullName>
    </recommendedName>
</protein>
<keyword evidence="3" id="KW-1185">Reference proteome</keyword>
<organism evidence="2 3">
    <name type="scientific">Thalassovita aquimarina</name>
    <dbReference type="NCBI Taxonomy" id="2785917"/>
    <lineage>
        <taxon>Bacteria</taxon>
        <taxon>Pseudomonadati</taxon>
        <taxon>Pseudomonadota</taxon>
        <taxon>Alphaproteobacteria</taxon>
        <taxon>Rhodobacterales</taxon>
        <taxon>Roseobacteraceae</taxon>
        <taxon>Thalassovita</taxon>
    </lineage>
</organism>